<dbReference type="STRING" id="763034.HMPREF9446_01656"/>
<feature type="transmembrane region" description="Helical" evidence="1">
    <location>
        <begin position="67"/>
        <end position="85"/>
    </location>
</feature>
<keyword evidence="1" id="KW-0472">Membrane</keyword>
<proteinExistence type="predicted"/>
<gene>
    <name evidence="2" type="ORF">HMPREF9446_01656</name>
</gene>
<keyword evidence="1" id="KW-0812">Transmembrane</keyword>
<evidence type="ECO:0000256" key="1">
    <source>
        <dbReference type="SAM" id="Phobius"/>
    </source>
</evidence>
<keyword evidence="1" id="KW-1133">Transmembrane helix</keyword>
<dbReference type="AlphaFoldDB" id="F3PSC2"/>
<dbReference type="HOGENOM" id="CLU_154574_1_0_10"/>
<dbReference type="Proteomes" id="UP000003416">
    <property type="component" value="Unassembled WGS sequence"/>
</dbReference>
<sequence length="132" mass="15509">MMSKLTERRKLMKEEDKILKKVGTENPFRVPDDYFENLTSEVMSRLPEKEKPAILQKEPTRWEKVRPWLYMTAMFIGAALIIRVASSDRTPAMDRVANDDTEMEIEYINTVLENSMMDDYSLYVYLADAETE</sequence>
<dbReference type="EMBL" id="AFBN01000028">
    <property type="protein sequence ID" value="EGF57576.1"/>
    <property type="molecule type" value="Genomic_DNA"/>
</dbReference>
<name>F3PSC2_9BACE</name>
<keyword evidence="3" id="KW-1185">Reference proteome</keyword>
<protein>
    <submittedName>
        <fullName evidence="2">Uncharacterized protein</fullName>
    </submittedName>
</protein>
<comment type="caution">
    <text evidence="2">The sequence shown here is derived from an EMBL/GenBank/DDBJ whole genome shotgun (WGS) entry which is preliminary data.</text>
</comment>
<dbReference type="eggNOG" id="ENOG5033BH4">
    <property type="taxonomic scope" value="Bacteria"/>
</dbReference>
<evidence type="ECO:0000313" key="3">
    <source>
        <dbReference type="Proteomes" id="UP000003416"/>
    </source>
</evidence>
<organism evidence="2 3">
    <name type="scientific">Bacteroides fluxus YIT 12057</name>
    <dbReference type="NCBI Taxonomy" id="763034"/>
    <lineage>
        <taxon>Bacteria</taxon>
        <taxon>Pseudomonadati</taxon>
        <taxon>Bacteroidota</taxon>
        <taxon>Bacteroidia</taxon>
        <taxon>Bacteroidales</taxon>
        <taxon>Bacteroidaceae</taxon>
        <taxon>Bacteroides</taxon>
    </lineage>
</organism>
<accession>F3PSC2</accession>
<reference evidence="2 3" key="1">
    <citation type="submission" date="2011-02" db="EMBL/GenBank/DDBJ databases">
        <authorList>
            <person name="Weinstock G."/>
            <person name="Sodergren E."/>
            <person name="Clifton S."/>
            <person name="Fulton L."/>
            <person name="Fulton B."/>
            <person name="Courtney L."/>
            <person name="Fronick C."/>
            <person name="Harrison M."/>
            <person name="Strong C."/>
            <person name="Farmer C."/>
            <person name="Delahaunty K."/>
            <person name="Markovic C."/>
            <person name="Hall O."/>
            <person name="Minx P."/>
            <person name="Tomlinson C."/>
            <person name="Mitreva M."/>
            <person name="Hou S."/>
            <person name="Chen J."/>
            <person name="Wollam A."/>
            <person name="Pepin K.H."/>
            <person name="Johnson M."/>
            <person name="Bhonagiri V."/>
            <person name="Zhang X."/>
            <person name="Suruliraj S."/>
            <person name="Warren W."/>
            <person name="Chinwalla A."/>
            <person name="Mardis E.R."/>
            <person name="Wilson R.K."/>
        </authorList>
    </citation>
    <scope>NUCLEOTIDE SEQUENCE [LARGE SCALE GENOMIC DNA]</scope>
    <source>
        <strain evidence="2 3">YIT 12057</strain>
    </source>
</reference>
<evidence type="ECO:0000313" key="2">
    <source>
        <dbReference type="EMBL" id="EGF57576.1"/>
    </source>
</evidence>